<proteinExistence type="predicted"/>
<reference evidence="2 3" key="1">
    <citation type="submission" date="2019-01" db="EMBL/GenBank/DDBJ databases">
        <title>Sequencing of cultivated peanut Arachis hypogaea provides insights into genome evolution and oil improvement.</title>
        <authorList>
            <person name="Chen X."/>
        </authorList>
    </citation>
    <scope>NUCLEOTIDE SEQUENCE [LARGE SCALE GENOMIC DNA]</scope>
    <source>
        <strain evidence="3">cv. Fuhuasheng</strain>
        <tissue evidence="2">Leaves</tissue>
    </source>
</reference>
<protein>
    <submittedName>
        <fullName evidence="2">Uncharacterized protein</fullName>
    </submittedName>
</protein>
<dbReference type="AlphaFoldDB" id="A0A445AQX0"/>
<evidence type="ECO:0000313" key="3">
    <source>
        <dbReference type="Proteomes" id="UP000289738"/>
    </source>
</evidence>
<evidence type="ECO:0000313" key="2">
    <source>
        <dbReference type="EMBL" id="RYR28780.1"/>
    </source>
</evidence>
<evidence type="ECO:0000256" key="1">
    <source>
        <dbReference type="SAM" id="MobiDB-lite"/>
    </source>
</evidence>
<feature type="region of interest" description="Disordered" evidence="1">
    <location>
        <begin position="28"/>
        <end position="100"/>
    </location>
</feature>
<keyword evidence="3" id="KW-1185">Reference proteome</keyword>
<sequence length="100" mass="11751">MKRNKFSCRSNVEQNQILYYAIFRQNAERSNQHSAKNRERKEHEARAGTRANEGEEKNLTSTMNHEEKGTQREHNKASSDKHDKLPLGRNAKREGMLLRE</sequence>
<organism evidence="2 3">
    <name type="scientific">Arachis hypogaea</name>
    <name type="common">Peanut</name>
    <dbReference type="NCBI Taxonomy" id="3818"/>
    <lineage>
        <taxon>Eukaryota</taxon>
        <taxon>Viridiplantae</taxon>
        <taxon>Streptophyta</taxon>
        <taxon>Embryophyta</taxon>
        <taxon>Tracheophyta</taxon>
        <taxon>Spermatophyta</taxon>
        <taxon>Magnoliopsida</taxon>
        <taxon>eudicotyledons</taxon>
        <taxon>Gunneridae</taxon>
        <taxon>Pentapetalae</taxon>
        <taxon>rosids</taxon>
        <taxon>fabids</taxon>
        <taxon>Fabales</taxon>
        <taxon>Fabaceae</taxon>
        <taxon>Papilionoideae</taxon>
        <taxon>50 kb inversion clade</taxon>
        <taxon>dalbergioids sensu lato</taxon>
        <taxon>Dalbergieae</taxon>
        <taxon>Pterocarpus clade</taxon>
        <taxon>Arachis</taxon>
    </lineage>
</organism>
<gene>
    <name evidence="2" type="ORF">Ahy_B01g052953</name>
</gene>
<name>A0A445AQX0_ARAHY</name>
<dbReference type="EMBL" id="SDMP01000011">
    <property type="protein sequence ID" value="RYR28780.1"/>
    <property type="molecule type" value="Genomic_DNA"/>
</dbReference>
<comment type="caution">
    <text evidence="2">The sequence shown here is derived from an EMBL/GenBank/DDBJ whole genome shotgun (WGS) entry which is preliminary data.</text>
</comment>
<dbReference type="Proteomes" id="UP000289738">
    <property type="component" value="Chromosome B01"/>
</dbReference>
<accession>A0A445AQX0</accession>